<reference evidence="2 3" key="1">
    <citation type="journal article" date="2010" name="Stand. Genomic Sci.">
        <title>Complete genome sequence of Rhizobium leguminosarum bv. trifolii strain WSM1325, an effective microsymbiont of annual Mediterranean clovers.</title>
        <authorList>
            <person name="Reeve W."/>
            <person name="O'Hara G."/>
            <person name="Chain P."/>
            <person name="Ardley J."/>
            <person name="Brau L."/>
            <person name="Nandesena K."/>
            <person name="Tiwari R."/>
            <person name="Copeland A."/>
            <person name="Nolan M."/>
            <person name="Han C."/>
            <person name="Brettin T."/>
            <person name="Land M."/>
            <person name="Ovchinikova G."/>
            <person name="Ivanova N."/>
            <person name="Mavromatis K."/>
            <person name="Markowitz V."/>
            <person name="Kyrpides N."/>
            <person name="Melino V."/>
            <person name="Denton M."/>
            <person name="Yates R."/>
            <person name="Howieson J."/>
        </authorList>
    </citation>
    <scope>NUCLEOTIDE SEQUENCE [LARGE SCALE GENOMIC DNA]</scope>
    <source>
        <strain evidence="2 3">WSM1325</strain>
    </source>
</reference>
<gene>
    <name evidence="2" type="ordered locus">Rleg_2579</name>
</gene>
<dbReference type="PANTHER" id="PTHR43162">
    <property type="match status" value="1"/>
</dbReference>
<evidence type="ECO:0000313" key="2">
    <source>
        <dbReference type="EMBL" id="ACS56847.1"/>
    </source>
</evidence>
<dbReference type="EMBL" id="CP001622">
    <property type="protein sequence ID" value="ACS56847.1"/>
    <property type="molecule type" value="Genomic_DNA"/>
</dbReference>
<dbReference type="Proteomes" id="UP000002256">
    <property type="component" value="Chromosome"/>
</dbReference>
<dbReference type="OrthoDB" id="7352262at2"/>
<evidence type="ECO:0000259" key="1">
    <source>
        <dbReference type="Pfam" id="PF13460"/>
    </source>
</evidence>
<dbReference type="Gene3D" id="3.40.50.720">
    <property type="entry name" value="NAD(P)-binding Rossmann-like Domain"/>
    <property type="match status" value="1"/>
</dbReference>
<dbReference type="InterPro" id="IPR051604">
    <property type="entry name" value="Ergot_Alk_Oxidoreductase"/>
</dbReference>
<dbReference type="SUPFAM" id="SSF51735">
    <property type="entry name" value="NAD(P)-binding Rossmann-fold domains"/>
    <property type="match status" value="1"/>
</dbReference>
<evidence type="ECO:0000313" key="3">
    <source>
        <dbReference type="Proteomes" id="UP000002256"/>
    </source>
</evidence>
<dbReference type="AlphaFoldDB" id="C6B2Z9"/>
<dbReference type="HOGENOM" id="CLU_007383_10_5_5"/>
<proteinExistence type="predicted"/>
<dbReference type="KEGG" id="rlg:Rleg_2579"/>
<dbReference type="InterPro" id="IPR016040">
    <property type="entry name" value="NAD(P)-bd_dom"/>
</dbReference>
<feature type="domain" description="NAD(P)-binding" evidence="1">
    <location>
        <begin position="6"/>
        <end position="119"/>
    </location>
</feature>
<dbReference type="Gene3D" id="3.90.25.10">
    <property type="entry name" value="UDP-galactose 4-epimerase, domain 1"/>
    <property type="match status" value="1"/>
</dbReference>
<dbReference type="InterPro" id="IPR036291">
    <property type="entry name" value="NAD(P)-bd_dom_sf"/>
</dbReference>
<protein>
    <submittedName>
        <fullName evidence="2">NmrA family protein</fullName>
    </submittedName>
</protein>
<name>C6B2Z9_RHILS</name>
<accession>C6B2Z9</accession>
<dbReference type="PANTHER" id="PTHR43162:SF1">
    <property type="entry name" value="PRESTALK A DIFFERENTIATION PROTEIN A"/>
    <property type="match status" value="1"/>
</dbReference>
<sequence length="292" mass="31169">MFAIVGAAGKVGYSTSLALRKAGLPVRAILRDEAKAAPLSEIGCEIALADLRDPAALARSIAGADAVQVILPPPLRAEDAVGEMRQSIEGLAEALGQARPKRVLAISDYGAHIAEDVGMPTMFRVFEERLRQLDAHKIFLRSAEHMEGWGLVIPVAIASATLPSFHDPVDMKFPTISAADLGLIAAGLLLQPATEENPQVVHAEGPRRYSANDVAAALSQLLGRTVEAQAVPRSQWKESFERALSPSATELLINLYDAHNKGGLIDIEPQTGEVRHGATELIDALRPLLPPQ</sequence>
<dbReference type="Pfam" id="PF13460">
    <property type="entry name" value="NAD_binding_10"/>
    <property type="match status" value="1"/>
</dbReference>
<organism evidence="2 3">
    <name type="scientific">Rhizobium leguminosarum bv. trifolii (strain WSM1325)</name>
    <dbReference type="NCBI Taxonomy" id="395491"/>
    <lineage>
        <taxon>Bacteria</taxon>
        <taxon>Pseudomonadati</taxon>
        <taxon>Pseudomonadota</taxon>
        <taxon>Alphaproteobacteria</taxon>
        <taxon>Hyphomicrobiales</taxon>
        <taxon>Rhizobiaceae</taxon>
        <taxon>Rhizobium/Agrobacterium group</taxon>
        <taxon>Rhizobium</taxon>
    </lineage>
</organism>